<dbReference type="EMBL" id="JAWLKE010000011">
    <property type="protein sequence ID" value="MDV6233589.1"/>
    <property type="molecule type" value="Genomic_DNA"/>
</dbReference>
<dbReference type="InterPro" id="IPR036163">
    <property type="entry name" value="HMA_dom_sf"/>
</dbReference>
<evidence type="ECO:0000313" key="4">
    <source>
        <dbReference type="Proteomes" id="UP001185899"/>
    </source>
</evidence>
<comment type="caution">
    <text evidence="3">The sequence shown here is derived from an EMBL/GenBank/DDBJ whole genome shotgun (WGS) entry which is preliminary data.</text>
</comment>
<reference evidence="3 4" key="1">
    <citation type="submission" date="2023-10" db="EMBL/GenBank/DDBJ databases">
        <title>Development of a sustainable strategy for remediation of hydrocarbon-contaminated territories based on the waste exchange concept.</title>
        <authorList>
            <person name="Krivoruchko A."/>
        </authorList>
    </citation>
    <scope>NUCLEOTIDE SEQUENCE [LARGE SCALE GENOMIC DNA]</scope>
    <source>
        <strain evidence="3 4">IEGM 1322</strain>
    </source>
</reference>
<organism evidence="3 4">
    <name type="scientific">Rhodococcus cercidiphylli</name>
    <dbReference type="NCBI Taxonomy" id="489916"/>
    <lineage>
        <taxon>Bacteria</taxon>
        <taxon>Bacillati</taxon>
        <taxon>Actinomycetota</taxon>
        <taxon>Actinomycetes</taxon>
        <taxon>Mycobacteriales</taxon>
        <taxon>Nocardiaceae</taxon>
        <taxon>Rhodococcus</taxon>
    </lineage>
</organism>
<dbReference type="Gene3D" id="3.30.70.100">
    <property type="match status" value="1"/>
</dbReference>
<accession>A0ABU4B543</accession>
<evidence type="ECO:0000313" key="3">
    <source>
        <dbReference type="EMBL" id="MDV6233589.1"/>
    </source>
</evidence>
<dbReference type="Pfam" id="PF00403">
    <property type="entry name" value="HMA"/>
    <property type="match status" value="1"/>
</dbReference>
<dbReference type="Proteomes" id="UP001185899">
    <property type="component" value="Unassembled WGS sequence"/>
</dbReference>
<sequence>MSTTSTQYTVTGLTCGHCADAVTTELEAIDGVHHVRVDLVAGGESTVSVDSETTLTREQVTAALDEAGDYHLIAD</sequence>
<keyword evidence="4" id="KW-1185">Reference proteome</keyword>
<feature type="domain" description="HMA" evidence="2">
    <location>
        <begin position="4"/>
        <end position="72"/>
    </location>
</feature>
<dbReference type="SUPFAM" id="SSF55008">
    <property type="entry name" value="HMA, heavy metal-associated domain"/>
    <property type="match status" value="1"/>
</dbReference>
<dbReference type="InterPro" id="IPR006121">
    <property type="entry name" value="HMA_dom"/>
</dbReference>
<dbReference type="CDD" id="cd00371">
    <property type="entry name" value="HMA"/>
    <property type="match status" value="1"/>
</dbReference>
<gene>
    <name evidence="3" type="ORF">R3P95_23805</name>
</gene>
<proteinExistence type="predicted"/>
<dbReference type="PROSITE" id="PS01047">
    <property type="entry name" value="HMA_1"/>
    <property type="match status" value="1"/>
</dbReference>
<protein>
    <submittedName>
        <fullName evidence="3">Heavy-metal-associated domain-containing protein</fullName>
    </submittedName>
</protein>
<evidence type="ECO:0000256" key="1">
    <source>
        <dbReference type="ARBA" id="ARBA00022723"/>
    </source>
</evidence>
<evidence type="ECO:0000259" key="2">
    <source>
        <dbReference type="PROSITE" id="PS50846"/>
    </source>
</evidence>
<dbReference type="RefSeq" id="WP_094686187.1">
    <property type="nucleotide sequence ID" value="NZ_JAWLKE010000011.1"/>
</dbReference>
<dbReference type="InterPro" id="IPR017969">
    <property type="entry name" value="Heavy-metal-associated_CS"/>
</dbReference>
<dbReference type="PROSITE" id="PS50846">
    <property type="entry name" value="HMA_2"/>
    <property type="match status" value="1"/>
</dbReference>
<keyword evidence="1" id="KW-0479">Metal-binding</keyword>
<name>A0ABU4B543_9NOCA</name>